<evidence type="ECO:0000313" key="2">
    <source>
        <dbReference type="EMBL" id="HAN24211.1"/>
    </source>
</evidence>
<dbReference type="PANTHER" id="PTHR21310:SF42">
    <property type="entry name" value="BIFUNCTIONAL AAC_APH"/>
    <property type="match status" value="1"/>
</dbReference>
<dbReference type="InterPro" id="IPR011009">
    <property type="entry name" value="Kinase-like_dom_sf"/>
</dbReference>
<dbReference type="GO" id="GO:0016301">
    <property type="term" value="F:kinase activity"/>
    <property type="evidence" value="ECO:0007669"/>
    <property type="project" value="UniProtKB-KW"/>
</dbReference>
<dbReference type="SUPFAM" id="SSF56112">
    <property type="entry name" value="Protein kinase-like (PK-like)"/>
    <property type="match status" value="1"/>
</dbReference>
<dbReference type="PANTHER" id="PTHR21310">
    <property type="entry name" value="AMINOGLYCOSIDE PHOSPHOTRANSFERASE-RELATED-RELATED"/>
    <property type="match status" value="1"/>
</dbReference>
<sequence length="295" mass="31201">MPDSPAADRVIDELLVRGLLRAATPEFAEAPLAFAAEGWDCALWRVGEHHAARLPRREVADALVRHEQEFLPAIARRLATAGVGAPAPLVAVHANEATPFPWSLVPWFDGEAAIDVPRAERGAWAGPLAAGIAALHVPAASFPENPFRGVPLAARDASIRARLREAPVSAAEHALLDAAWHDALAAEPHIGPPVWLHGDLHPGNVVVRGGRLVALIDFGDLTAGDPCYDIAVGWLAFSPVDRARFLAEAGVDEGSPLALRARGWAAAFIAVLLCASDDNPRYAAEARAALADLAR</sequence>
<dbReference type="RefSeq" id="WP_045248472.1">
    <property type="nucleotide sequence ID" value="NZ_JYIY01000079.1"/>
</dbReference>
<dbReference type="Gene3D" id="3.30.200.20">
    <property type="entry name" value="Phosphorylase Kinase, domain 1"/>
    <property type="match status" value="1"/>
</dbReference>
<evidence type="ECO:0000313" key="3">
    <source>
        <dbReference type="EMBL" id="KJL35361.1"/>
    </source>
</evidence>
<dbReference type="Pfam" id="PF01636">
    <property type="entry name" value="APH"/>
    <property type="match status" value="1"/>
</dbReference>
<reference evidence="3 4" key="1">
    <citation type="submission" date="2015-02" db="EMBL/GenBank/DDBJ databases">
        <title>Draft genome sequences of ten Microbacterium spp. with emphasis on heavy metal contaminated environments.</title>
        <authorList>
            <person name="Corretto E."/>
        </authorList>
    </citation>
    <scope>NUCLEOTIDE SEQUENCE [LARGE SCALE GENOMIC DNA]</scope>
    <source>
        <strain evidence="3 4">DSM 18659</strain>
    </source>
</reference>
<reference evidence="2 5" key="2">
    <citation type="journal article" date="2018" name="Nat. Biotechnol.">
        <title>A standardized bacterial taxonomy based on genome phylogeny substantially revises the tree of life.</title>
        <authorList>
            <person name="Parks D.H."/>
            <person name="Chuvochina M."/>
            <person name="Waite D.W."/>
            <person name="Rinke C."/>
            <person name="Skarshewski A."/>
            <person name="Chaumeil P.A."/>
            <person name="Hugenholtz P."/>
        </authorList>
    </citation>
    <scope>NUCLEOTIDE SEQUENCE [LARGE SCALE GENOMIC DNA]</scope>
    <source>
        <strain evidence="2">UBA9152</strain>
    </source>
</reference>
<dbReference type="InterPro" id="IPR002575">
    <property type="entry name" value="Aminoglycoside_PTrfase"/>
</dbReference>
<dbReference type="CDD" id="cd05155">
    <property type="entry name" value="APH_ChoK_like_1"/>
    <property type="match status" value="1"/>
</dbReference>
<proteinExistence type="predicted"/>
<evidence type="ECO:0000313" key="4">
    <source>
        <dbReference type="Proteomes" id="UP000033451"/>
    </source>
</evidence>
<feature type="domain" description="Aminoglycoside phosphotransferase" evidence="1">
    <location>
        <begin position="36"/>
        <end position="256"/>
    </location>
</feature>
<dbReference type="Proteomes" id="UP000033451">
    <property type="component" value="Unassembled WGS sequence"/>
</dbReference>
<keyword evidence="4" id="KW-1185">Reference proteome</keyword>
<gene>
    <name evidence="2" type="ORF">DCP95_06500</name>
    <name evidence="3" type="ORF">RR49_02585</name>
</gene>
<dbReference type="Proteomes" id="UP000257479">
    <property type="component" value="Unassembled WGS sequence"/>
</dbReference>
<dbReference type="OrthoDB" id="9797603at2"/>
<name>A0A0F0LV96_9MICO</name>
<keyword evidence="3" id="KW-0808">Transferase</keyword>
<dbReference type="EMBL" id="DMNG01000110">
    <property type="protein sequence ID" value="HAN24211.1"/>
    <property type="molecule type" value="Genomic_DNA"/>
</dbReference>
<dbReference type="STRING" id="400772.RR49_02585"/>
<dbReference type="InterPro" id="IPR051678">
    <property type="entry name" value="AGP_Transferase"/>
</dbReference>
<dbReference type="AlphaFoldDB" id="A0A0F0LV96"/>
<dbReference type="EMBL" id="JYIY01000079">
    <property type="protein sequence ID" value="KJL35361.1"/>
    <property type="molecule type" value="Genomic_DNA"/>
</dbReference>
<dbReference type="Gene3D" id="3.90.1200.10">
    <property type="match status" value="1"/>
</dbReference>
<evidence type="ECO:0000313" key="5">
    <source>
        <dbReference type="Proteomes" id="UP000257479"/>
    </source>
</evidence>
<organism evidence="3 4">
    <name type="scientific">Microbacterium ginsengisoli</name>
    <dbReference type="NCBI Taxonomy" id="400772"/>
    <lineage>
        <taxon>Bacteria</taxon>
        <taxon>Bacillati</taxon>
        <taxon>Actinomycetota</taxon>
        <taxon>Actinomycetes</taxon>
        <taxon>Micrococcales</taxon>
        <taxon>Microbacteriaceae</taxon>
        <taxon>Microbacterium</taxon>
    </lineage>
</organism>
<protein>
    <submittedName>
        <fullName evidence="3">Homoserine kinase</fullName>
    </submittedName>
</protein>
<comment type="caution">
    <text evidence="3">The sequence shown here is derived from an EMBL/GenBank/DDBJ whole genome shotgun (WGS) entry which is preliminary data.</text>
</comment>
<accession>A0A0F0LV96</accession>
<keyword evidence="3" id="KW-0418">Kinase</keyword>
<evidence type="ECO:0000259" key="1">
    <source>
        <dbReference type="Pfam" id="PF01636"/>
    </source>
</evidence>
<dbReference type="PATRIC" id="fig|400772.4.peg.2597"/>